<keyword evidence="6" id="KW-1185">Reference proteome</keyword>
<dbReference type="InterPro" id="IPR011766">
    <property type="entry name" value="TPP_enzyme_TPP-bd"/>
</dbReference>
<proteinExistence type="inferred from homology"/>
<organism evidence="5 6">
    <name type="scientific">Aliiruegeria haliotis</name>
    <dbReference type="NCBI Taxonomy" id="1280846"/>
    <lineage>
        <taxon>Bacteria</taxon>
        <taxon>Pseudomonadati</taxon>
        <taxon>Pseudomonadota</taxon>
        <taxon>Alphaproteobacteria</taxon>
        <taxon>Rhodobacterales</taxon>
        <taxon>Roseobacteraceae</taxon>
        <taxon>Aliiruegeria</taxon>
    </lineage>
</organism>
<dbReference type="OrthoDB" id="9773408at2"/>
<dbReference type="SUPFAM" id="SSF52518">
    <property type="entry name" value="Thiamin diphosphate-binding fold (THDP-binding)"/>
    <property type="match status" value="2"/>
</dbReference>
<protein>
    <submittedName>
        <fullName evidence="5">Acetolactate synthase-1/2/3 large subunit</fullName>
    </submittedName>
</protein>
<comment type="caution">
    <text evidence="5">The sequence shown here is derived from an EMBL/GenBank/DDBJ whole genome shotgun (WGS) entry which is preliminary data.</text>
</comment>
<evidence type="ECO:0000259" key="3">
    <source>
        <dbReference type="Pfam" id="PF02775"/>
    </source>
</evidence>
<evidence type="ECO:0000256" key="1">
    <source>
        <dbReference type="ARBA" id="ARBA00007812"/>
    </source>
</evidence>
<sequence length="520" mass="54648">MNGAETLVKTLLASGVDVCFANPGTSEMHFVAALDTHPQMRCILSLFEGGVTGAADGYFRMTGMPAATLLHLAPGFGNGYASVHNARKGHGGMINVVGEHADYHLKYDAPLKGDIEGVTRSVSDWVRVSEDAGSVARDGAEAVRIARSGNGRIATLVLPANTAWEGADGPAEPLPPVRLHRPRPDQIAAAAAALREPGAALFVNGPALHGRLAELAGKIAATTGCRLMTDLFVPRLARGAGAVDIECLHYPVLDNVEILRDVRHMVLVGAGQPVAFFAYPDKPSTPERADCRMLDLCSPGMDIAWTLEALVTETGAAEAEAARIPLDLPELPDGPLCPETVGQSMAALMPEGAIVCNEAITAGHPIAQATRGARAHDWLNNPGGAIGAALPLAVGAAVACPDRKVIAPTGDGSAMYNLQSLWTMARERLDVTVIVFANRGYQILRGELANVGVREVGRNAERMFNVEDPELDWVALAAGHGVDAVRVTETGDFIARFADAMSTTGPRLIEVAFDPALPTD</sequence>
<dbReference type="InterPro" id="IPR045229">
    <property type="entry name" value="TPP_enz"/>
</dbReference>
<feature type="domain" description="Thiamine pyrophosphate enzyme N-terminal TPP-binding" evidence="4">
    <location>
        <begin position="1"/>
        <end position="106"/>
    </location>
</feature>
<dbReference type="GO" id="GO:0003984">
    <property type="term" value="F:acetolactate synthase activity"/>
    <property type="evidence" value="ECO:0007669"/>
    <property type="project" value="TreeGrafter"/>
</dbReference>
<dbReference type="Pfam" id="PF02775">
    <property type="entry name" value="TPP_enzyme_C"/>
    <property type="match status" value="1"/>
</dbReference>
<dbReference type="AlphaFoldDB" id="A0A2T0RY30"/>
<gene>
    <name evidence="5" type="ORF">CLV78_101160</name>
</gene>
<comment type="similarity">
    <text evidence="1">Belongs to the TPP enzyme family.</text>
</comment>
<name>A0A2T0RY30_9RHOB</name>
<dbReference type="GO" id="GO:0030976">
    <property type="term" value="F:thiamine pyrophosphate binding"/>
    <property type="evidence" value="ECO:0007669"/>
    <property type="project" value="InterPro"/>
</dbReference>
<dbReference type="CDD" id="cd02002">
    <property type="entry name" value="TPP_BFDC"/>
    <property type="match status" value="1"/>
</dbReference>
<reference evidence="5 6" key="1">
    <citation type="submission" date="2018-03" db="EMBL/GenBank/DDBJ databases">
        <title>Genomic Encyclopedia of Archaeal and Bacterial Type Strains, Phase II (KMG-II): from individual species to whole genera.</title>
        <authorList>
            <person name="Goeker M."/>
        </authorList>
    </citation>
    <scope>NUCLEOTIDE SEQUENCE [LARGE SCALE GENOMIC DNA]</scope>
    <source>
        <strain evidence="5 6">DSM 29328</strain>
    </source>
</reference>
<evidence type="ECO:0000256" key="2">
    <source>
        <dbReference type="ARBA" id="ARBA00023052"/>
    </source>
</evidence>
<dbReference type="Pfam" id="PF02776">
    <property type="entry name" value="TPP_enzyme_N"/>
    <property type="match status" value="1"/>
</dbReference>
<dbReference type="Proteomes" id="UP000239480">
    <property type="component" value="Unassembled WGS sequence"/>
</dbReference>
<feature type="domain" description="Thiamine pyrophosphate enzyme TPP-binding" evidence="3">
    <location>
        <begin position="368"/>
        <end position="511"/>
    </location>
</feature>
<dbReference type="EMBL" id="PVTD01000001">
    <property type="protein sequence ID" value="PRY26067.1"/>
    <property type="molecule type" value="Genomic_DNA"/>
</dbReference>
<dbReference type="GO" id="GO:0050660">
    <property type="term" value="F:flavin adenine dinucleotide binding"/>
    <property type="evidence" value="ECO:0007669"/>
    <property type="project" value="TreeGrafter"/>
</dbReference>
<dbReference type="CDD" id="cd07035">
    <property type="entry name" value="TPP_PYR_POX_like"/>
    <property type="match status" value="1"/>
</dbReference>
<accession>A0A2T0RY30</accession>
<evidence type="ECO:0000259" key="4">
    <source>
        <dbReference type="Pfam" id="PF02776"/>
    </source>
</evidence>
<dbReference type="Gene3D" id="3.40.50.970">
    <property type="match status" value="2"/>
</dbReference>
<evidence type="ECO:0000313" key="5">
    <source>
        <dbReference type="EMBL" id="PRY26067.1"/>
    </source>
</evidence>
<dbReference type="InterPro" id="IPR012001">
    <property type="entry name" value="Thiamin_PyroP_enz_TPP-bd_dom"/>
</dbReference>
<dbReference type="PANTHER" id="PTHR18968">
    <property type="entry name" value="THIAMINE PYROPHOSPHATE ENZYMES"/>
    <property type="match status" value="1"/>
</dbReference>
<dbReference type="GO" id="GO:0044281">
    <property type="term" value="P:small molecule metabolic process"/>
    <property type="evidence" value="ECO:0007669"/>
    <property type="project" value="UniProtKB-ARBA"/>
</dbReference>
<dbReference type="RefSeq" id="WP_106202877.1">
    <property type="nucleotide sequence ID" value="NZ_PVTD01000001.1"/>
</dbReference>
<evidence type="ECO:0000313" key="6">
    <source>
        <dbReference type="Proteomes" id="UP000239480"/>
    </source>
</evidence>
<dbReference type="PANTHER" id="PTHR18968:SF86">
    <property type="entry name" value="ACETOLACTATE SYNTHASE LARGE SUBUNIT ILVX-RELATED"/>
    <property type="match status" value="1"/>
</dbReference>
<dbReference type="InterPro" id="IPR029061">
    <property type="entry name" value="THDP-binding"/>
</dbReference>
<keyword evidence="2" id="KW-0786">Thiamine pyrophosphate</keyword>
<dbReference type="NCBIfam" id="NF005760">
    <property type="entry name" value="PRK07586.1"/>
    <property type="match status" value="1"/>
</dbReference>